<dbReference type="FunFam" id="1.20.5.340:FF:000008">
    <property type="entry name" value="Myosin heavy chain 11"/>
    <property type="match status" value="1"/>
</dbReference>
<dbReference type="GO" id="GO:0005516">
    <property type="term" value="F:calmodulin binding"/>
    <property type="evidence" value="ECO:0007669"/>
    <property type="project" value="UniProtKB-KW"/>
</dbReference>
<dbReference type="Gene3D" id="1.20.58.530">
    <property type="match status" value="1"/>
</dbReference>
<dbReference type="GO" id="GO:0031032">
    <property type="term" value="P:actomyosin structure organization"/>
    <property type="evidence" value="ECO:0007669"/>
    <property type="project" value="TreeGrafter"/>
</dbReference>
<evidence type="ECO:0000256" key="6">
    <source>
        <dbReference type="ARBA" id="ARBA00023054"/>
    </source>
</evidence>
<dbReference type="FunFam" id="1.10.10.820:FF:000002">
    <property type="entry name" value="Myosin heavy chain 10"/>
    <property type="match status" value="1"/>
</dbReference>
<dbReference type="GO" id="GO:0051015">
    <property type="term" value="F:actin filament binding"/>
    <property type="evidence" value="ECO:0007669"/>
    <property type="project" value="InterPro"/>
</dbReference>
<dbReference type="Ensembl" id="ENSMAMT00000047515.1">
    <property type="protein sequence ID" value="ENSMAMP00000040707.1"/>
    <property type="gene ID" value="ENSMAMG00000016876.2"/>
</dbReference>
<feature type="compositionally biased region" description="Low complexity" evidence="11">
    <location>
        <begin position="1952"/>
        <end position="1962"/>
    </location>
</feature>
<dbReference type="InterPro" id="IPR008989">
    <property type="entry name" value="Myosin_S1_N"/>
</dbReference>
<dbReference type="SMART" id="SM00015">
    <property type="entry name" value="IQ"/>
    <property type="match status" value="1"/>
</dbReference>
<keyword evidence="9 10" id="KW-0009">Actin-binding</keyword>
<protein>
    <submittedName>
        <fullName evidence="14">Myosin, heavy chain 10, non-muscle</fullName>
    </submittedName>
</protein>
<keyword evidence="7 10" id="KW-0518">Myosin</keyword>
<dbReference type="InterPro" id="IPR036961">
    <property type="entry name" value="Kinesin_motor_dom_sf"/>
</dbReference>
<dbReference type="FunFam" id="4.10.270.10:FF:000001">
    <property type="entry name" value="Myosin heavy chain, non-muscle"/>
    <property type="match status" value="1"/>
</dbReference>
<feature type="region of interest" description="Disordered" evidence="11">
    <location>
        <begin position="952"/>
        <end position="974"/>
    </location>
</feature>
<dbReference type="InterPro" id="IPR027417">
    <property type="entry name" value="P-loop_NTPase"/>
</dbReference>
<dbReference type="GeneTree" id="ENSGT00940000155159"/>
<keyword evidence="5" id="KW-0112">Calmodulin-binding</keyword>
<evidence type="ECO:0000256" key="5">
    <source>
        <dbReference type="ARBA" id="ARBA00022860"/>
    </source>
</evidence>
<dbReference type="SUPFAM" id="SSF52540">
    <property type="entry name" value="P-loop containing nucleoside triphosphate hydrolases"/>
    <property type="match status" value="1"/>
</dbReference>
<proteinExistence type="inferred from homology"/>
<dbReference type="SUPFAM" id="SSF50084">
    <property type="entry name" value="Myosin S1 fragment, N-terminal domain"/>
    <property type="match status" value="1"/>
</dbReference>
<dbReference type="FunFam" id="3.30.70.1590:FF:000001">
    <property type="entry name" value="Myosin heavy chain"/>
    <property type="match status" value="1"/>
</dbReference>
<feature type="compositionally biased region" description="Basic and acidic residues" evidence="11">
    <location>
        <begin position="1880"/>
        <end position="1897"/>
    </location>
</feature>
<organism evidence="14 15">
    <name type="scientific">Mastacembelus armatus</name>
    <name type="common">zig-zag eel</name>
    <dbReference type="NCBI Taxonomy" id="205130"/>
    <lineage>
        <taxon>Eukaryota</taxon>
        <taxon>Metazoa</taxon>
        <taxon>Chordata</taxon>
        <taxon>Craniata</taxon>
        <taxon>Vertebrata</taxon>
        <taxon>Euteleostomi</taxon>
        <taxon>Actinopterygii</taxon>
        <taxon>Neopterygii</taxon>
        <taxon>Teleostei</taxon>
        <taxon>Neoteleostei</taxon>
        <taxon>Acanthomorphata</taxon>
        <taxon>Anabantaria</taxon>
        <taxon>Synbranchiformes</taxon>
        <taxon>Mastacembelidae</taxon>
        <taxon>Mastacembelus</taxon>
    </lineage>
</organism>
<dbReference type="InterPro" id="IPR001609">
    <property type="entry name" value="Myosin_head_motor_dom-like"/>
</dbReference>
<feature type="region of interest" description="Disordered" evidence="11">
    <location>
        <begin position="1715"/>
        <end position="1739"/>
    </location>
</feature>
<keyword evidence="8 10" id="KW-0505">Motor protein</keyword>
<dbReference type="GO" id="GO:0005737">
    <property type="term" value="C:cytoplasm"/>
    <property type="evidence" value="ECO:0007669"/>
    <property type="project" value="TreeGrafter"/>
</dbReference>
<feature type="domain" description="Myosin motor" evidence="12">
    <location>
        <begin position="85"/>
        <end position="804"/>
    </location>
</feature>
<dbReference type="InterPro" id="IPR000048">
    <property type="entry name" value="IQ_motif_EF-hand-BS"/>
</dbReference>
<dbReference type="FunFam" id="3.40.850.10:FF:000101">
    <property type="entry name" value="Slow myosin heavy chain 2"/>
    <property type="match status" value="1"/>
</dbReference>
<dbReference type="SUPFAM" id="SSF90257">
    <property type="entry name" value="Myosin rod fragments"/>
    <property type="match status" value="5"/>
</dbReference>
<dbReference type="Gene3D" id="1.20.5.340">
    <property type="match status" value="4"/>
</dbReference>
<evidence type="ECO:0000256" key="2">
    <source>
        <dbReference type="ARBA" id="ARBA00022481"/>
    </source>
</evidence>
<dbReference type="CDD" id="cd14920">
    <property type="entry name" value="MYSc_Myh10"/>
    <property type="match status" value="1"/>
</dbReference>
<dbReference type="Gene3D" id="2.30.30.360">
    <property type="entry name" value="Myosin S1 fragment, N-terminal"/>
    <property type="match status" value="1"/>
</dbReference>
<keyword evidence="6" id="KW-0175">Coiled coil</keyword>
<comment type="similarity">
    <text evidence="1 10">Belongs to the TRAFAC class myosin-kinesin ATPase superfamily. Myosin family.</text>
</comment>
<dbReference type="Proteomes" id="UP000261640">
    <property type="component" value="Unplaced"/>
</dbReference>
<dbReference type="PROSITE" id="PS50096">
    <property type="entry name" value="IQ"/>
    <property type="match status" value="1"/>
</dbReference>
<dbReference type="Gene3D" id="1.10.10.820">
    <property type="match status" value="1"/>
</dbReference>
<feature type="domain" description="Myosin N-terminal SH3-like" evidence="13">
    <location>
        <begin position="31"/>
        <end position="81"/>
    </location>
</feature>
<dbReference type="GO" id="GO:0000146">
    <property type="term" value="F:microfilament motor activity"/>
    <property type="evidence" value="ECO:0007669"/>
    <property type="project" value="TreeGrafter"/>
</dbReference>
<dbReference type="SMART" id="SM00242">
    <property type="entry name" value="MYSc"/>
    <property type="match status" value="1"/>
</dbReference>
<sequence length="1998" mass="231928">MSQRSGQDDPERYLFVDRAVVYNPAAQADWTAKRLVWIPSERHGFEVASIREERGDEVVVELAENGKKAVVNKDDIQKMNPPKFSKVEDMAELTCLNEASVLHNLKDRYYSGLIYTYSGLFCVVINPYKNLPIYSENIIEMYRGKKRHEMPPHIYAISESAYRCMLQDREDQSILCTGESGAGKTENTKKVIQYLAHVASSHKGRKDHNIPGELERQLLQANPILESFGNAKTVKNDNSSRFGKFIRINFDVTGYIVGANIETYLLEKSRAIRQAKDERTFHIFYQLLAGAGEHLKSDLLLEGFNNYRFLSNGNIPIPGQQDKDNFHETMEAMHIMSFAHDEILSMLRVVSSVLQFGNIVFKKERNTDQASMPDNTAAQKLCHLLGMNVMEFTRAILSPRIKVGRDYVQKAQTKEQADFAVEALAKATYERLFRWLVHRINKALDRTKRQGASFIGILDIAGFEIFQLNSFEQLCINYTNEKLQQLFNHTMFVLEQEEYQREGIEWSFIDFGLDLQPCIDLIERPANPPGVLALLDEECWFPKATDKTFVDKLIQEQGTHTKFQKPRQLKDKADFCIIHYAGRVDYKADEWLMKNMDPLNDNVATLLHQSTDKFVAELWKDEIQTIQRASFYDSVTSLDEPAVDRIVGLDQVAGMNETAFGATYKTKKGMFRTVGQLYKESLTKLMATLRNTNPNFVRCIIPNHEKRAGKLEPHLVLDQLRCNGVLEGIRICRQGFPNRIVFQEFRQRYEILTPNAIPKGFMDGKQACERMIQALELDPNLFRIGQSKIFFRTGVLAHLEEERDLKITDIIIYFQSVCRGYLARKAFAKKQQQLSALKVLQRNCAAYLKLRHWQWWRLFTKVKPLLQVTRQEEELQAKDEELIKVKERQLKVENELVEMERKHQQLLEEKNILAEQLHAETELFAEAEEMRVRLLSRKQELEEILHDLESRVEEEEERNQSLQNEKKKMQSHIQDLEEQLDEEEAARQKLQLDKVTAEAKIKKMEEDILLLEDQNSKFLKEKKLLEDRIGEMTTQLTEEEEKAKNLGKIKNKQEMMMVDLEERLKKEEKTRQELEKAKRKLDAETTDLQDQIAELQAQIEELKTQLAKKEEELQAALVKSDEEAIQKNNALKQVRELQAQIAELQEDLESEKMCRSKAEKLKRDLSEELEALKTELEDTLDTTAAQQELRTKREQEVAELKKAIDEETKNHEAQIQEMRQRHATALEELSEQLEQAKRFKANLEKNKQNLENDNRELACEVNSLQQTKVESEHKRKKLEAQLQEFVAKATEVERTKGELAERSHKLQTELDNVSALLEESEKKAVKLAKEVDNLNSKLQDSEELRQEETRQKLNLSGQIRQLEVEKTTLLEQQEEEEEGRRNLEKQLQSVQAQLFETKKKLEEDGGVMEGLEEVKKKLQKDLELTSQRLEEKTMSLDKMEKTKNRLQQELDDQVVDLDHQRQIVSNLEKKQKKFDQMLAEEKTISARYAEERDRAEAEAREKETKALSLARALEEALEAKEELERLNKQLRTEMEDLMSSKDDVGKNVHELEKSKRTLEQQAEEMRTQLEELEDELQATEDAKLRLEVNMQAMKAQFDRDVQARDEQGEEKKRALIKQVREMEAELEDERKQRTLAVATKKKLEIDLSELEGQIEAANKGRDEAIKQLRKLQAQMKDYQRELEEARASRDEIFTQSKENEKKLKSLEAEILQLQEDHAASERARRHAEQERDELADEISNSACGKSSLLEEKRRLEARIAQLEEELEEEQGNMEMLNDRFRKTTMQVDSLNAELAGERNAAQKSENARQQMERQNKELKAKLAELEGAVKSKFKATIAALEAKILQVEEQLEQETKEKAAANKTVRRTEKKLKELMMQVEDERRHADQYKEQMEKANSRMKQLKRQLEEAEEEATRANASRRKLQRELDDASEANEGLTREVTSLKNRLRRGGPVSSFSSSRSGRRNLNLDGASVDLSDDDADSRASDFNETQASNVE</sequence>
<keyword evidence="4 10" id="KW-0067">ATP-binding</keyword>
<evidence type="ECO:0000313" key="15">
    <source>
        <dbReference type="Proteomes" id="UP000261640"/>
    </source>
</evidence>
<evidence type="ECO:0000256" key="3">
    <source>
        <dbReference type="ARBA" id="ARBA00022741"/>
    </source>
</evidence>
<evidence type="ECO:0000256" key="4">
    <source>
        <dbReference type="ARBA" id="ARBA00022840"/>
    </source>
</evidence>
<feature type="compositionally biased region" description="Basic and acidic residues" evidence="11">
    <location>
        <begin position="1715"/>
        <end position="1729"/>
    </location>
</feature>
<evidence type="ECO:0000256" key="9">
    <source>
        <dbReference type="ARBA" id="ARBA00023203"/>
    </source>
</evidence>
<dbReference type="GO" id="GO:0008360">
    <property type="term" value="P:regulation of cell shape"/>
    <property type="evidence" value="ECO:0007669"/>
    <property type="project" value="TreeGrafter"/>
</dbReference>
<dbReference type="Gene3D" id="6.10.250.2420">
    <property type="match status" value="1"/>
</dbReference>
<reference evidence="14" key="2">
    <citation type="submission" date="2025-09" db="UniProtKB">
        <authorList>
            <consortium name="Ensembl"/>
        </authorList>
    </citation>
    <scope>IDENTIFICATION</scope>
</reference>
<keyword evidence="2" id="KW-0488">Methylation</keyword>
<dbReference type="GO" id="GO:0000281">
    <property type="term" value="P:mitotic cytokinesis"/>
    <property type="evidence" value="ECO:0007669"/>
    <property type="project" value="TreeGrafter"/>
</dbReference>
<dbReference type="InterPro" id="IPR002928">
    <property type="entry name" value="Myosin_tail"/>
</dbReference>
<dbReference type="GO" id="GO:0016460">
    <property type="term" value="C:myosin II complex"/>
    <property type="evidence" value="ECO:0007669"/>
    <property type="project" value="TreeGrafter"/>
</dbReference>
<feature type="compositionally biased region" description="Polar residues" evidence="11">
    <location>
        <begin position="1989"/>
        <end position="1998"/>
    </location>
</feature>
<feature type="region of interest" description="Disordered" evidence="11">
    <location>
        <begin position="1796"/>
        <end position="1815"/>
    </location>
</feature>
<dbReference type="FunFam" id="2.30.30.360:FF:000001">
    <property type="entry name" value="Myosin heavy chain"/>
    <property type="match status" value="1"/>
</dbReference>
<evidence type="ECO:0000259" key="13">
    <source>
        <dbReference type="PROSITE" id="PS51844"/>
    </source>
</evidence>
<evidence type="ECO:0000313" key="14">
    <source>
        <dbReference type="Ensembl" id="ENSMAMP00000040707.1"/>
    </source>
</evidence>
<evidence type="ECO:0000256" key="8">
    <source>
        <dbReference type="ARBA" id="ARBA00023175"/>
    </source>
</evidence>
<evidence type="ECO:0000259" key="12">
    <source>
        <dbReference type="PROSITE" id="PS51456"/>
    </source>
</evidence>
<dbReference type="PROSITE" id="PS51456">
    <property type="entry name" value="MYOSIN_MOTOR"/>
    <property type="match status" value="1"/>
</dbReference>
<dbReference type="PANTHER" id="PTHR45615:SF24">
    <property type="entry name" value="MYOSIN-10"/>
    <property type="match status" value="1"/>
</dbReference>
<dbReference type="Gene3D" id="3.30.70.1590">
    <property type="match status" value="1"/>
</dbReference>
<dbReference type="Gene3D" id="1.20.120.720">
    <property type="entry name" value="Myosin VI head, motor domain, U50 subdomain"/>
    <property type="match status" value="1"/>
</dbReference>
<dbReference type="FunFam" id="1.20.5.4820:FF:000002">
    <property type="entry name" value="Myosin heavy chain 10"/>
    <property type="match status" value="1"/>
</dbReference>
<dbReference type="PANTHER" id="PTHR45615">
    <property type="entry name" value="MYOSIN HEAVY CHAIN, NON-MUSCLE"/>
    <property type="match status" value="1"/>
</dbReference>
<keyword evidence="3 10" id="KW-0547">Nucleotide-binding</keyword>
<dbReference type="Pfam" id="PF01576">
    <property type="entry name" value="Myosin_tail_1"/>
    <property type="match status" value="1"/>
</dbReference>
<feature type="binding site" evidence="10">
    <location>
        <begin position="178"/>
        <end position="185"/>
    </location>
    <ligand>
        <name>ATP</name>
        <dbReference type="ChEBI" id="CHEBI:30616"/>
    </ligand>
</feature>
<evidence type="ECO:0000256" key="11">
    <source>
        <dbReference type="SAM" id="MobiDB-lite"/>
    </source>
</evidence>
<dbReference type="FunFam" id="1.20.120.720:FF:000002">
    <property type="entry name" value="Myosin heavy chain 10"/>
    <property type="match status" value="1"/>
</dbReference>
<name>A0A7N8WUE2_9TELE</name>
<dbReference type="FunFam" id="1.20.5.340:FF:000009">
    <property type="entry name" value="myosin-11 isoform X2"/>
    <property type="match status" value="1"/>
</dbReference>
<dbReference type="Pfam" id="PF00063">
    <property type="entry name" value="Myosin_head"/>
    <property type="match status" value="1"/>
</dbReference>
<accession>A0A7N8WUE2</accession>
<evidence type="ECO:0000256" key="10">
    <source>
        <dbReference type="PROSITE-ProRule" id="PRU00782"/>
    </source>
</evidence>
<dbReference type="PRINTS" id="PR00193">
    <property type="entry name" value="MYOSINHEAVY"/>
</dbReference>
<dbReference type="FunFam" id="1.20.5.340:FF:000007">
    <property type="entry name" value="Myosin heavy chain, non-muscle"/>
    <property type="match status" value="1"/>
</dbReference>
<reference evidence="14" key="1">
    <citation type="submission" date="2025-08" db="UniProtKB">
        <authorList>
            <consortium name="Ensembl"/>
        </authorList>
    </citation>
    <scope>IDENTIFICATION</scope>
</reference>
<dbReference type="Gene3D" id="4.10.270.10">
    <property type="entry name" value="Myosin, subunit A"/>
    <property type="match status" value="1"/>
</dbReference>
<feature type="region of interest" description="Disordered" evidence="11">
    <location>
        <begin position="1876"/>
        <end position="1998"/>
    </location>
</feature>
<dbReference type="PROSITE" id="PS51844">
    <property type="entry name" value="SH3_LIKE"/>
    <property type="match status" value="1"/>
</dbReference>
<dbReference type="GO" id="GO:0032982">
    <property type="term" value="C:myosin filament"/>
    <property type="evidence" value="ECO:0007669"/>
    <property type="project" value="TreeGrafter"/>
</dbReference>
<dbReference type="Pfam" id="PF00612">
    <property type="entry name" value="IQ"/>
    <property type="match status" value="1"/>
</dbReference>
<dbReference type="GO" id="GO:0005524">
    <property type="term" value="F:ATP binding"/>
    <property type="evidence" value="ECO:0007669"/>
    <property type="project" value="UniProtKB-UniRule"/>
</dbReference>
<dbReference type="Gene3D" id="3.40.850.10">
    <property type="entry name" value="Kinesin motor domain"/>
    <property type="match status" value="1"/>
</dbReference>
<feature type="region of interest" description="Actin-binding" evidence="10">
    <location>
        <begin position="682"/>
        <end position="704"/>
    </location>
</feature>
<evidence type="ECO:0000256" key="7">
    <source>
        <dbReference type="ARBA" id="ARBA00023123"/>
    </source>
</evidence>
<dbReference type="InterPro" id="IPR004009">
    <property type="entry name" value="SH3_Myosin"/>
</dbReference>
<evidence type="ECO:0000256" key="1">
    <source>
        <dbReference type="ARBA" id="ARBA00008314"/>
    </source>
</evidence>
<keyword evidence="15" id="KW-1185">Reference proteome</keyword>
<dbReference type="Pfam" id="PF02736">
    <property type="entry name" value="Myosin_N"/>
    <property type="match status" value="1"/>
</dbReference>